<protein>
    <submittedName>
        <fullName evidence="1">Uncharacterized protein</fullName>
    </submittedName>
</protein>
<dbReference type="EMBL" id="CAADFD010000015">
    <property type="protein sequence ID" value="VFJ53629.1"/>
    <property type="molecule type" value="Genomic_DNA"/>
</dbReference>
<reference evidence="1" key="1">
    <citation type="submission" date="2019-02" db="EMBL/GenBank/DDBJ databases">
        <authorList>
            <person name="Gruber-Vodicka R. H."/>
            <person name="Seah K. B. B."/>
        </authorList>
    </citation>
    <scope>NUCLEOTIDE SEQUENCE</scope>
    <source>
        <strain evidence="1">BECK_BZ106</strain>
    </source>
</reference>
<gene>
    <name evidence="1" type="ORF">BECKFW1821B_GA0114236_101543</name>
</gene>
<organism evidence="1">
    <name type="scientific">Candidatus Kentrum sp. FW</name>
    <dbReference type="NCBI Taxonomy" id="2126338"/>
    <lineage>
        <taxon>Bacteria</taxon>
        <taxon>Pseudomonadati</taxon>
        <taxon>Pseudomonadota</taxon>
        <taxon>Gammaproteobacteria</taxon>
        <taxon>Candidatus Kentrum</taxon>
    </lineage>
</organism>
<evidence type="ECO:0000313" key="1">
    <source>
        <dbReference type="EMBL" id="VFJ53629.1"/>
    </source>
</evidence>
<accession>A0A450SJH7</accession>
<sequence>MLVYFPFIFANESFFPIPIALPMRGLFRFETRFRYPQVRYLQVRQKLGDKITNSVKISRRPNSMARHKIHLAVSLMVL</sequence>
<proteinExistence type="predicted"/>
<dbReference type="AlphaFoldDB" id="A0A450SJH7"/>
<name>A0A450SJH7_9GAMM</name>